<keyword evidence="4" id="KW-1133">Transmembrane helix</keyword>
<dbReference type="PANTHER" id="PTHR11010:SF38">
    <property type="entry name" value="LYSOSOMAL PRO-X CARBOXYPEPTIDASE"/>
    <property type="match status" value="1"/>
</dbReference>
<evidence type="ECO:0000313" key="5">
    <source>
        <dbReference type="EMBL" id="RZC66214.1"/>
    </source>
</evidence>
<dbReference type="Gene3D" id="1.20.120.980">
    <property type="entry name" value="Serine carboxypeptidase S28, SKS domain"/>
    <property type="match status" value="1"/>
</dbReference>
<keyword evidence="4" id="KW-0472">Membrane</keyword>
<keyword evidence="3" id="KW-0378">Hydrolase</keyword>
<accession>A0A4Y7JYP3</accession>
<evidence type="ECO:0000256" key="2">
    <source>
        <dbReference type="ARBA" id="ARBA00022729"/>
    </source>
</evidence>
<dbReference type="Gene3D" id="3.40.50.1820">
    <property type="entry name" value="alpha/beta hydrolase"/>
    <property type="match status" value="1"/>
</dbReference>
<reference evidence="5 6" key="1">
    <citation type="journal article" date="2018" name="Science">
        <title>The opium poppy genome and morphinan production.</title>
        <authorList>
            <person name="Guo L."/>
            <person name="Winzer T."/>
            <person name="Yang X."/>
            <person name="Li Y."/>
            <person name="Ning Z."/>
            <person name="He Z."/>
            <person name="Teodor R."/>
            <person name="Lu Y."/>
            <person name="Bowser T.A."/>
            <person name="Graham I.A."/>
            <person name="Ye K."/>
        </authorList>
    </citation>
    <scope>NUCLEOTIDE SEQUENCE [LARGE SCALE GENOMIC DNA]</scope>
    <source>
        <strain evidence="6">cv. HN1</strain>
        <tissue evidence="5">Leaves</tissue>
    </source>
</reference>
<dbReference type="GO" id="GO:0008239">
    <property type="term" value="F:dipeptidyl-peptidase activity"/>
    <property type="evidence" value="ECO:0007669"/>
    <property type="project" value="TreeGrafter"/>
</dbReference>
<dbReference type="GO" id="GO:0006508">
    <property type="term" value="P:proteolysis"/>
    <property type="evidence" value="ECO:0007669"/>
    <property type="project" value="UniProtKB-KW"/>
</dbReference>
<feature type="transmembrane region" description="Helical" evidence="4">
    <location>
        <begin position="54"/>
        <end position="72"/>
    </location>
</feature>
<evidence type="ECO:0000313" key="6">
    <source>
        <dbReference type="Proteomes" id="UP000316621"/>
    </source>
</evidence>
<organism evidence="5 6">
    <name type="scientific">Papaver somniferum</name>
    <name type="common">Opium poppy</name>
    <dbReference type="NCBI Taxonomy" id="3469"/>
    <lineage>
        <taxon>Eukaryota</taxon>
        <taxon>Viridiplantae</taxon>
        <taxon>Streptophyta</taxon>
        <taxon>Embryophyta</taxon>
        <taxon>Tracheophyta</taxon>
        <taxon>Spermatophyta</taxon>
        <taxon>Magnoliopsida</taxon>
        <taxon>Ranunculales</taxon>
        <taxon>Papaveraceae</taxon>
        <taxon>Papaveroideae</taxon>
        <taxon>Papaver</taxon>
    </lineage>
</organism>
<dbReference type="InterPro" id="IPR029058">
    <property type="entry name" value="AB_hydrolase_fold"/>
</dbReference>
<keyword evidence="2" id="KW-0732">Signal</keyword>
<sequence>MVDYPYPSDFLMHLPANPIKEVCRKIDDHPQEVGFLDRILSGVSIGYNYTWNEWLGLAVLFFFLFPFLKAWTEMVMPISSSKISGMSPAYDFNHSSFQNPCFKDYAVQPRNRWISTDFDGQDLNMTLKTFWSNIIFSNGVLDPWSSVLQNVSETIIALVTKLGELARIVTSMPCQILSE</sequence>
<evidence type="ECO:0000256" key="3">
    <source>
        <dbReference type="ARBA" id="ARBA00022801"/>
    </source>
</evidence>
<keyword evidence="6" id="KW-1185">Reference proteome</keyword>
<dbReference type="InterPro" id="IPR042269">
    <property type="entry name" value="Ser_carbopepase_S28_SKS"/>
</dbReference>
<gene>
    <name evidence="5" type="ORF">C5167_009904</name>
</gene>
<name>A0A4Y7JYP3_PAPSO</name>
<dbReference type="OMA" id="THEACNG"/>
<dbReference type="EMBL" id="CM010720">
    <property type="protein sequence ID" value="RZC66214.1"/>
    <property type="molecule type" value="Genomic_DNA"/>
</dbReference>
<proteinExistence type="predicted"/>
<protein>
    <submittedName>
        <fullName evidence="5">Uncharacterized protein</fullName>
    </submittedName>
</protein>
<evidence type="ECO:0000256" key="1">
    <source>
        <dbReference type="ARBA" id="ARBA00022670"/>
    </source>
</evidence>
<keyword evidence="1" id="KW-0645">Protease</keyword>
<evidence type="ECO:0000256" key="4">
    <source>
        <dbReference type="SAM" id="Phobius"/>
    </source>
</evidence>
<dbReference type="Gramene" id="RZC66214">
    <property type="protein sequence ID" value="RZC66214"/>
    <property type="gene ID" value="C5167_009904"/>
</dbReference>
<keyword evidence="4" id="KW-0812">Transmembrane</keyword>
<dbReference type="AlphaFoldDB" id="A0A4Y7JYP3"/>
<dbReference type="Proteomes" id="UP000316621">
    <property type="component" value="Chromosome 6"/>
</dbReference>
<dbReference type="PANTHER" id="PTHR11010">
    <property type="entry name" value="PROTEASE S28 PRO-X CARBOXYPEPTIDASE-RELATED"/>
    <property type="match status" value="1"/>
</dbReference>